<keyword evidence="1" id="KW-0812">Transmembrane</keyword>
<keyword evidence="1" id="KW-1133">Transmembrane helix</keyword>
<accession>A0A822Y965</accession>
<dbReference type="AlphaFoldDB" id="A0A822Y965"/>
<organism evidence="2 3">
    <name type="scientific">Nelumbo nucifera</name>
    <name type="common">Sacred lotus</name>
    <dbReference type="NCBI Taxonomy" id="4432"/>
    <lineage>
        <taxon>Eukaryota</taxon>
        <taxon>Viridiplantae</taxon>
        <taxon>Streptophyta</taxon>
        <taxon>Embryophyta</taxon>
        <taxon>Tracheophyta</taxon>
        <taxon>Spermatophyta</taxon>
        <taxon>Magnoliopsida</taxon>
        <taxon>Proteales</taxon>
        <taxon>Nelumbonaceae</taxon>
        <taxon>Nelumbo</taxon>
    </lineage>
</organism>
<dbReference type="EMBL" id="DUZY01000002">
    <property type="protein sequence ID" value="DAD28957.1"/>
    <property type="molecule type" value="Genomic_DNA"/>
</dbReference>
<evidence type="ECO:0000313" key="2">
    <source>
        <dbReference type="EMBL" id="DAD28957.1"/>
    </source>
</evidence>
<gene>
    <name evidence="2" type="ORF">HUJ06_030425</name>
</gene>
<evidence type="ECO:0000256" key="1">
    <source>
        <dbReference type="SAM" id="Phobius"/>
    </source>
</evidence>
<sequence length="39" mass="4371">MLGSDLGLMASFSLIFFSFLWFFLVQKSGKDPSLVWGVV</sequence>
<name>A0A822Y965_NELNU</name>
<protein>
    <submittedName>
        <fullName evidence="2">Uncharacterized protein</fullName>
    </submittedName>
</protein>
<proteinExistence type="predicted"/>
<reference evidence="2 3" key="1">
    <citation type="journal article" date="2020" name="Mol. Biol. Evol.">
        <title>Distinct Expression and Methylation Patterns for Genes with Different Fates following a Single Whole-Genome Duplication in Flowering Plants.</title>
        <authorList>
            <person name="Shi T."/>
            <person name="Rahmani R.S."/>
            <person name="Gugger P.F."/>
            <person name="Wang M."/>
            <person name="Li H."/>
            <person name="Zhang Y."/>
            <person name="Li Z."/>
            <person name="Wang Q."/>
            <person name="Van de Peer Y."/>
            <person name="Marchal K."/>
            <person name="Chen J."/>
        </authorList>
    </citation>
    <scope>NUCLEOTIDE SEQUENCE [LARGE SCALE GENOMIC DNA]</scope>
    <source>
        <tissue evidence="2">Leaf</tissue>
    </source>
</reference>
<dbReference type="Proteomes" id="UP000607653">
    <property type="component" value="Unassembled WGS sequence"/>
</dbReference>
<evidence type="ECO:0000313" key="3">
    <source>
        <dbReference type="Proteomes" id="UP000607653"/>
    </source>
</evidence>
<comment type="caution">
    <text evidence="2">The sequence shown here is derived from an EMBL/GenBank/DDBJ whole genome shotgun (WGS) entry which is preliminary data.</text>
</comment>
<feature type="transmembrane region" description="Helical" evidence="1">
    <location>
        <begin position="6"/>
        <end position="25"/>
    </location>
</feature>
<keyword evidence="1" id="KW-0472">Membrane</keyword>
<keyword evidence="3" id="KW-1185">Reference proteome</keyword>